<accession>A0A8X6P7F3</accession>
<protein>
    <recommendedName>
        <fullName evidence="3">SMB domain-containing protein</fullName>
    </recommendedName>
</protein>
<dbReference type="Proteomes" id="UP000887013">
    <property type="component" value="Unassembled WGS sequence"/>
</dbReference>
<comment type="caution">
    <text evidence="1">The sequence shown here is derived from an EMBL/GenBank/DDBJ whole genome shotgun (WGS) entry which is preliminary data.</text>
</comment>
<evidence type="ECO:0000313" key="2">
    <source>
        <dbReference type="Proteomes" id="UP000887013"/>
    </source>
</evidence>
<dbReference type="AlphaFoldDB" id="A0A8X6P7F3"/>
<gene>
    <name evidence="1" type="primary">NCL1_39823</name>
    <name evidence="1" type="ORF">NPIL_533561</name>
</gene>
<evidence type="ECO:0008006" key="3">
    <source>
        <dbReference type="Google" id="ProtNLM"/>
    </source>
</evidence>
<dbReference type="InterPro" id="IPR053231">
    <property type="entry name" value="GPCR_LN-TM7"/>
</dbReference>
<dbReference type="PANTHER" id="PTHR45902">
    <property type="entry name" value="LATROPHILIN RECEPTOR-LIKE PROTEIN A"/>
    <property type="match status" value="1"/>
</dbReference>
<reference evidence="1" key="1">
    <citation type="submission" date="2020-08" db="EMBL/GenBank/DDBJ databases">
        <title>Multicomponent nature underlies the extraordinary mechanical properties of spider dragline silk.</title>
        <authorList>
            <person name="Kono N."/>
            <person name="Nakamura H."/>
            <person name="Mori M."/>
            <person name="Yoshida Y."/>
            <person name="Ohtoshi R."/>
            <person name="Malay A.D."/>
            <person name="Moran D.A.P."/>
            <person name="Tomita M."/>
            <person name="Numata K."/>
            <person name="Arakawa K."/>
        </authorList>
    </citation>
    <scope>NUCLEOTIDE SEQUENCE</scope>
</reference>
<organism evidence="1 2">
    <name type="scientific">Nephila pilipes</name>
    <name type="common">Giant wood spider</name>
    <name type="synonym">Nephila maculata</name>
    <dbReference type="NCBI Taxonomy" id="299642"/>
    <lineage>
        <taxon>Eukaryota</taxon>
        <taxon>Metazoa</taxon>
        <taxon>Ecdysozoa</taxon>
        <taxon>Arthropoda</taxon>
        <taxon>Chelicerata</taxon>
        <taxon>Arachnida</taxon>
        <taxon>Araneae</taxon>
        <taxon>Araneomorphae</taxon>
        <taxon>Entelegynae</taxon>
        <taxon>Araneoidea</taxon>
        <taxon>Nephilidae</taxon>
        <taxon>Nephila</taxon>
    </lineage>
</organism>
<dbReference type="PANTHER" id="PTHR45902:SF4">
    <property type="entry name" value="G-PROTEIN COUPLED RECEPTORS FAMILY 2 PROFILE 2 DOMAIN-CONTAINING PROTEIN"/>
    <property type="match status" value="1"/>
</dbReference>
<proteinExistence type="predicted"/>
<dbReference type="EMBL" id="BMAW01066547">
    <property type="protein sequence ID" value="GFT55434.1"/>
    <property type="molecule type" value="Genomic_DNA"/>
</dbReference>
<sequence>MNATCSPLDSCRESRTNDQLTKYNCICDSFCVEFDTCCLDSPYRSSYGPVAPTTDMECGAVNGYNPHVYKIDSCKSPYLPPEPLCESDPRQENDPFLLIPVTSLATGKTYKNYFCAICNEDTPSDRLELWDLKMVGSNPKLKEINMPRIRYVNGWRTVDGNIFVDPIAKIPSGLESYVKTCESDLVSNCSSKWQDASVAIKCASYMAKVTVSFIWYRNPHCALCNFENIEYLGCKIYFSLVDTIFVKLFVLKDRKRKCGPKMVYDKFSDKCRCNSREYLMRDGQCVSRT</sequence>
<dbReference type="OrthoDB" id="6146532at2759"/>
<evidence type="ECO:0000313" key="1">
    <source>
        <dbReference type="EMBL" id="GFT55434.1"/>
    </source>
</evidence>
<name>A0A8X6P7F3_NEPPI</name>
<keyword evidence="2" id="KW-1185">Reference proteome</keyword>